<evidence type="ECO:0000313" key="2">
    <source>
        <dbReference type="Proteomes" id="UP001153678"/>
    </source>
</evidence>
<protein>
    <submittedName>
        <fullName evidence="1">8320_t:CDS:1</fullName>
    </submittedName>
</protein>
<evidence type="ECO:0000313" key="1">
    <source>
        <dbReference type="EMBL" id="CAI2186947.1"/>
    </source>
</evidence>
<accession>A0A9W4X0V4</accession>
<proteinExistence type="predicted"/>
<sequence length="53" mass="5898">QLCTTKDICIREITILGGKLIFGPSLDQPASSIEEPLESLYPPDFRELHNLNA</sequence>
<reference evidence="1" key="1">
    <citation type="submission" date="2022-08" db="EMBL/GenBank/DDBJ databases">
        <authorList>
            <person name="Kallberg Y."/>
            <person name="Tangrot J."/>
            <person name="Rosling A."/>
        </authorList>
    </citation>
    <scope>NUCLEOTIDE SEQUENCE</scope>
    <source>
        <strain evidence="1">Wild A</strain>
    </source>
</reference>
<feature type="non-terminal residue" evidence="1">
    <location>
        <position position="1"/>
    </location>
</feature>
<dbReference type="Proteomes" id="UP001153678">
    <property type="component" value="Unassembled WGS sequence"/>
</dbReference>
<dbReference type="AlphaFoldDB" id="A0A9W4X0V4"/>
<dbReference type="EMBL" id="CAMKVN010004386">
    <property type="protein sequence ID" value="CAI2186947.1"/>
    <property type="molecule type" value="Genomic_DNA"/>
</dbReference>
<name>A0A9W4X0V4_9GLOM</name>
<organism evidence="1 2">
    <name type="scientific">Funneliformis geosporum</name>
    <dbReference type="NCBI Taxonomy" id="1117311"/>
    <lineage>
        <taxon>Eukaryota</taxon>
        <taxon>Fungi</taxon>
        <taxon>Fungi incertae sedis</taxon>
        <taxon>Mucoromycota</taxon>
        <taxon>Glomeromycotina</taxon>
        <taxon>Glomeromycetes</taxon>
        <taxon>Glomerales</taxon>
        <taxon>Glomeraceae</taxon>
        <taxon>Funneliformis</taxon>
    </lineage>
</organism>
<keyword evidence="2" id="KW-1185">Reference proteome</keyword>
<comment type="caution">
    <text evidence="1">The sequence shown here is derived from an EMBL/GenBank/DDBJ whole genome shotgun (WGS) entry which is preliminary data.</text>
</comment>
<gene>
    <name evidence="1" type="ORF">FWILDA_LOCUS12831</name>
</gene>